<feature type="compositionally biased region" description="Basic and acidic residues" evidence="2">
    <location>
        <begin position="59"/>
        <end position="69"/>
    </location>
</feature>
<dbReference type="Proteomes" id="UP000007014">
    <property type="component" value="Chromosome 18"/>
</dbReference>
<feature type="region of interest" description="Disordered" evidence="2">
    <location>
        <begin position="247"/>
        <end position="267"/>
    </location>
</feature>
<feature type="region of interest" description="Disordered" evidence="2">
    <location>
        <begin position="457"/>
        <end position="488"/>
    </location>
</feature>
<feature type="compositionally biased region" description="Polar residues" evidence="2">
    <location>
        <begin position="48"/>
        <end position="58"/>
    </location>
</feature>
<name>M1VGM1_CYAM1</name>
<evidence type="ECO:0000313" key="5">
    <source>
        <dbReference type="Proteomes" id="UP000007014"/>
    </source>
</evidence>
<dbReference type="EMBL" id="AP006500">
    <property type="protein sequence ID" value="BAM82312.1"/>
    <property type="molecule type" value="Genomic_DNA"/>
</dbReference>
<feature type="compositionally biased region" description="Polar residues" evidence="2">
    <location>
        <begin position="355"/>
        <end position="366"/>
    </location>
</feature>
<keyword evidence="5" id="KW-1185">Reference proteome</keyword>
<organism evidence="4 5">
    <name type="scientific">Cyanidioschyzon merolae (strain NIES-3377 / 10D)</name>
    <name type="common">Unicellular red alga</name>
    <dbReference type="NCBI Taxonomy" id="280699"/>
    <lineage>
        <taxon>Eukaryota</taxon>
        <taxon>Rhodophyta</taxon>
        <taxon>Bangiophyceae</taxon>
        <taxon>Cyanidiales</taxon>
        <taxon>Cyanidiaceae</taxon>
        <taxon>Cyanidioschyzon</taxon>
    </lineage>
</organism>
<evidence type="ECO:0000259" key="3">
    <source>
        <dbReference type="PROSITE" id="PS50103"/>
    </source>
</evidence>
<reference evidence="4 5" key="2">
    <citation type="journal article" date="2007" name="BMC Biol.">
        <title>A 100%-complete sequence reveals unusually simple genomic features in the hot-spring red alga Cyanidioschyzon merolae.</title>
        <authorList>
            <person name="Nozaki H."/>
            <person name="Takano H."/>
            <person name="Misumi O."/>
            <person name="Terasawa K."/>
            <person name="Matsuzaki M."/>
            <person name="Maruyama S."/>
            <person name="Nishida K."/>
            <person name="Yagisawa F."/>
            <person name="Yoshida Y."/>
            <person name="Fujiwara T."/>
            <person name="Takio S."/>
            <person name="Tamura K."/>
            <person name="Chung S.J."/>
            <person name="Nakamura S."/>
            <person name="Kuroiwa H."/>
            <person name="Tanaka K."/>
            <person name="Sato N."/>
            <person name="Kuroiwa T."/>
        </authorList>
    </citation>
    <scope>NUCLEOTIDE SEQUENCE [LARGE SCALE GENOMIC DNA]</scope>
    <source>
        <strain evidence="4 5">10D</strain>
    </source>
</reference>
<feature type="compositionally biased region" description="Polar residues" evidence="2">
    <location>
        <begin position="474"/>
        <end position="486"/>
    </location>
</feature>
<dbReference type="InterPro" id="IPR000571">
    <property type="entry name" value="Znf_CCCH"/>
</dbReference>
<feature type="region of interest" description="Disordered" evidence="2">
    <location>
        <begin position="116"/>
        <end position="138"/>
    </location>
</feature>
<evidence type="ECO:0000256" key="1">
    <source>
        <dbReference type="PROSITE-ProRule" id="PRU00723"/>
    </source>
</evidence>
<feature type="compositionally biased region" description="Polar residues" evidence="2">
    <location>
        <begin position="884"/>
        <end position="906"/>
    </location>
</feature>
<dbReference type="RefSeq" id="XP_005538348.1">
    <property type="nucleotide sequence ID" value="XM_005538291.1"/>
</dbReference>
<feature type="region of interest" description="Disordered" evidence="2">
    <location>
        <begin position="285"/>
        <end position="379"/>
    </location>
</feature>
<dbReference type="Gramene" id="CMR027CT">
    <property type="protein sequence ID" value="CMR027CT"/>
    <property type="gene ID" value="CMR027C"/>
</dbReference>
<feature type="compositionally biased region" description="Polar residues" evidence="2">
    <location>
        <begin position="840"/>
        <end position="858"/>
    </location>
</feature>
<dbReference type="HOGENOM" id="CLU_257421_0_0_1"/>
<sequence>MVLALDAAQGHGFSGLRSKASSRLKTDMATSPGEGTRTGSFALPSLGSKGSRTKQSSQRAERADVEQARHISGGLSPGDASSPPLLAEAASGRFSWETPHWSSEPQFDQRIPASAPVSPVSLQGTRQQPSPAWVGRPATKTGLGTFEATEYVSLHTSEHRGASVSDLPARFPNLPPSVRHETCLQSGSAKTTFQAPAVASAAQASLRDNPDHDQEPEDIEISLGCSSLMVAMIRDLLEPEDVVLPPASVTNRQHSPNLTSHTEDMERVSESLLDRGWHYDRAVSPSPRYAFGRDIPSLPSSTQRHLRQERTEPGEGNHGPESSSRHRAGPFSSRPSGTRRAGLSREPRPADQALRHTNSSLPSETGTPFVPTTSAASSTSISEKAQAGLAKKKARGLCRFWPNCYRGESRCRFFHPADEEDAYKYLVWWLTNYPENRSELEFSSLLPTLQQRLSPIWKQQQQHQRQQQEEQMQTLDNPSPSPSTSAPVDCLGASLMSTPLAASAPFKCHWSHGNDAATMQVEDWGWRRRKVPELPSTDDSDVRGALFRTGESESRDRLHLADVATLLPPMMHGQGVDRIPALGKDHSQASNSASLAALSPRIRSSHAAAEQNTPSLQLPLSIVTDTPCIPVDERERFSACTPGPWSSLQNVSLGTFTQRSSRESLVKPIATTQVSRQTILTPVSASSDRISDAERVSRCPVSTRPFWDQTCLPKPSVAPANASPAGLRQPAVHRSAAAAAAAVLSSPGVERSSAHSVAPENSPQVPLMLQGATSAVQPTVSQRLVRSENGQSGETVSTQCTNATTQLPSAKHESATTNHNARSDTRYTIPATVSASDAIQSETASANETAAGTATASVPTMDAVEAEEAKGSTSEAGAYRTRPAASSSPHRSVTTPGTSACSGSCNASQEPIAADAHWRRIPATNAPPSTSISLSSSSSSSLSAADASSSPGLHSVSRTRAQTRAHGAPCPVHEILSGSSEFVPAGAISPAPACNVTERALIMSAAVRAPRRSTWKLLSCLRLACSAGRLWRPRTAAPRSWLRRALHCRYTSALASLWYPAKCFIRILSQFRLQHDASGIRWVAILQRLRSASLGTRWRRSSRRRLLQRFSQMFFSLDTGFLALYAILLPRLGRHILHQHLAMVRARALQQSAASLVVESALVEHQPSMPIGLWILHITWHFFVLSCLLGGNWPPEQLTWADHGLIEWTAVVSNVLVLVTTVYSFAHGWNDVPYPRCFQWIEIDATSSIISAYVLAAFQSRTSASRTVARSRQHGNEASGRLRRLRISPRLVIGENGFLKRQPVPKPWPVWTEPLFWLSLLVQIVLAQWPGLGATYRTAVLLFIVLLTLSLLEKG</sequence>
<keyword evidence="1" id="KW-0863">Zinc-finger</keyword>
<evidence type="ECO:0000256" key="2">
    <source>
        <dbReference type="SAM" id="MobiDB-lite"/>
    </source>
</evidence>
<proteinExistence type="predicted"/>
<dbReference type="STRING" id="280699.M1VGM1"/>
<feature type="compositionally biased region" description="Polar residues" evidence="2">
    <location>
        <begin position="120"/>
        <end position="130"/>
    </location>
</feature>
<feature type="region of interest" description="Disordered" evidence="2">
    <location>
        <begin position="10"/>
        <end position="86"/>
    </location>
</feature>
<dbReference type="GeneID" id="16996971"/>
<feature type="compositionally biased region" description="Low complexity" evidence="2">
    <location>
        <begin position="459"/>
        <end position="473"/>
    </location>
</feature>
<protein>
    <recommendedName>
        <fullName evidence="3">C3H1-type domain-containing protein</fullName>
    </recommendedName>
</protein>
<keyword evidence="1" id="KW-0862">Zinc</keyword>
<dbReference type="KEGG" id="cme:CYME_CMR027C"/>
<feature type="domain" description="C3H1-type" evidence="3">
    <location>
        <begin position="392"/>
        <end position="418"/>
    </location>
</feature>
<feature type="zinc finger region" description="C3H1-type" evidence="1">
    <location>
        <begin position="392"/>
        <end position="418"/>
    </location>
</feature>
<feature type="compositionally biased region" description="Polar residues" evidence="2">
    <location>
        <begin position="248"/>
        <end position="260"/>
    </location>
</feature>
<keyword evidence="1" id="KW-0479">Metal-binding</keyword>
<accession>M1VGM1</accession>
<feature type="region of interest" description="Disordered" evidence="2">
    <location>
        <begin position="805"/>
        <end position="827"/>
    </location>
</feature>
<feature type="compositionally biased region" description="Basic and acidic residues" evidence="2">
    <location>
        <begin position="306"/>
        <end position="315"/>
    </location>
</feature>
<dbReference type="PROSITE" id="PS50103">
    <property type="entry name" value="ZF_C3H1"/>
    <property type="match status" value="1"/>
</dbReference>
<dbReference type="OMA" id="HIHNWCT"/>
<dbReference type="OrthoDB" id="10673178at2759"/>
<feature type="compositionally biased region" description="Low complexity" evidence="2">
    <location>
        <begin position="194"/>
        <end position="205"/>
    </location>
</feature>
<feature type="region of interest" description="Disordered" evidence="2">
    <location>
        <begin position="840"/>
        <end position="906"/>
    </location>
</feature>
<feature type="region of interest" description="Disordered" evidence="2">
    <location>
        <begin position="922"/>
        <end position="964"/>
    </location>
</feature>
<feature type="region of interest" description="Disordered" evidence="2">
    <location>
        <begin position="194"/>
        <end position="217"/>
    </location>
</feature>
<feature type="compositionally biased region" description="Low complexity" evidence="2">
    <location>
        <begin position="929"/>
        <end position="950"/>
    </location>
</feature>
<dbReference type="GO" id="GO:0008270">
    <property type="term" value="F:zinc ion binding"/>
    <property type="evidence" value="ECO:0007669"/>
    <property type="project" value="UniProtKB-KW"/>
</dbReference>
<reference evidence="4 5" key="1">
    <citation type="journal article" date="2004" name="Nature">
        <title>Genome sequence of the ultrasmall unicellular red alga Cyanidioschyzon merolae 10D.</title>
        <authorList>
            <person name="Matsuzaki M."/>
            <person name="Misumi O."/>
            <person name="Shin-i T."/>
            <person name="Maruyama S."/>
            <person name="Takahara M."/>
            <person name="Miyagishima S."/>
            <person name="Mori T."/>
            <person name="Nishida K."/>
            <person name="Yagisawa F."/>
            <person name="Nishida K."/>
            <person name="Yoshida Y."/>
            <person name="Nishimura Y."/>
            <person name="Nakao S."/>
            <person name="Kobayashi T."/>
            <person name="Momoyama Y."/>
            <person name="Higashiyama T."/>
            <person name="Minoda A."/>
            <person name="Sano M."/>
            <person name="Nomoto H."/>
            <person name="Oishi K."/>
            <person name="Hayashi H."/>
            <person name="Ohta F."/>
            <person name="Nishizaka S."/>
            <person name="Haga S."/>
            <person name="Miura S."/>
            <person name="Morishita T."/>
            <person name="Kabeya Y."/>
            <person name="Terasawa K."/>
            <person name="Suzuki Y."/>
            <person name="Ishii Y."/>
            <person name="Asakawa S."/>
            <person name="Takano H."/>
            <person name="Ohta N."/>
            <person name="Kuroiwa H."/>
            <person name="Tanaka K."/>
            <person name="Shimizu N."/>
            <person name="Sugano S."/>
            <person name="Sato N."/>
            <person name="Nozaki H."/>
            <person name="Ogasawara N."/>
            <person name="Kohara Y."/>
            <person name="Kuroiwa T."/>
        </authorList>
    </citation>
    <scope>NUCLEOTIDE SEQUENCE [LARGE SCALE GENOMIC DNA]</scope>
    <source>
        <strain evidence="4 5">10D</strain>
    </source>
</reference>
<gene>
    <name evidence="4" type="ORF">CYME_CMR027C</name>
</gene>
<evidence type="ECO:0000313" key="4">
    <source>
        <dbReference type="EMBL" id="BAM82312.1"/>
    </source>
</evidence>